<dbReference type="Pfam" id="PF04964">
    <property type="entry name" value="Flp_Fap"/>
    <property type="match status" value="1"/>
</dbReference>
<keyword evidence="1" id="KW-0812">Transmembrane</keyword>
<evidence type="ECO:0000256" key="1">
    <source>
        <dbReference type="SAM" id="Phobius"/>
    </source>
</evidence>
<accession>A0A2N5CFB6</accession>
<sequence>MQKNLARHRKTQRGATAIEYGLIVGLIALGIVVGAQALGTGISDGFNGLAKQVTSMFAKNAGT</sequence>
<dbReference type="AlphaFoldDB" id="A0A2N5CFB6"/>
<comment type="caution">
    <text evidence="2">The sequence shown here is derived from an EMBL/GenBank/DDBJ whole genome shotgun (WGS) entry which is preliminary data.</text>
</comment>
<proteinExistence type="predicted"/>
<dbReference type="OrthoDB" id="5325135at2"/>
<protein>
    <submittedName>
        <fullName evidence="2">Flp family type IVb pilin</fullName>
    </submittedName>
</protein>
<reference evidence="2 3" key="1">
    <citation type="submission" date="2017-12" db="EMBL/GenBank/DDBJ databases">
        <title>Genome sequence of the active heterotrophic nitrifier-denitrifier, Cupriavidus pauculus UM1.</title>
        <authorList>
            <person name="Putonti C."/>
            <person name="Castignetti D."/>
        </authorList>
    </citation>
    <scope>NUCLEOTIDE SEQUENCE [LARGE SCALE GENOMIC DNA]</scope>
    <source>
        <strain evidence="2 3">UM1</strain>
    </source>
</reference>
<dbReference type="RefSeq" id="WP_101681479.1">
    <property type="nucleotide sequence ID" value="NZ_PJRP01000003.1"/>
</dbReference>
<dbReference type="EMBL" id="PJRP01000003">
    <property type="protein sequence ID" value="PLQ00918.1"/>
    <property type="molecule type" value="Genomic_DNA"/>
</dbReference>
<name>A0A2N5CFB6_9BURK</name>
<organism evidence="2 3">
    <name type="scientific">Cupriavidus pauculus</name>
    <dbReference type="NCBI Taxonomy" id="82633"/>
    <lineage>
        <taxon>Bacteria</taxon>
        <taxon>Pseudomonadati</taxon>
        <taxon>Pseudomonadota</taxon>
        <taxon>Betaproteobacteria</taxon>
        <taxon>Burkholderiales</taxon>
        <taxon>Burkholderiaceae</taxon>
        <taxon>Cupriavidus</taxon>
    </lineage>
</organism>
<keyword evidence="1" id="KW-0472">Membrane</keyword>
<dbReference type="Proteomes" id="UP000234341">
    <property type="component" value="Unassembled WGS sequence"/>
</dbReference>
<feature type="transmembrane region" description="Helical" evidence="1">
    <location>
        <begin position="20"/>
        <end position="39"/>
    </location>
</feature>
<evidence type="ECO:0000313" key="2">
    <source>
        <dbReference type="EMBL" id="PLQ00918.1"/>
    </source>
</evidence>
<dbReference type="InterPro" id="IPR007047">
    <property type="entry name" value="Flp_Fap"/>
</dbReference>
<keyword evidence="1" id="KW-1133">Transmembrane helix</keyword>
<evidence type="ECO:0000313" key="3">
    <source>
        <dbReference type="Proteomes" id="UP000234341"/>
    </source>
</evidence>
<gene>
    <name evidence="2" type="ORF">CYJ10_10925</name>
</gene>